<dbReference type="GO" id="GO:0003677">
    <property type="term" value="F:DNA binding"/>
    <property type="evidence" value="ECO:0007669"/>
    <property type="project" value="UniProtKB-UniRule"/>
</dbReference>
<feature type="domain" description="HMG box" evidence="3">
    <location>
        <begin position="352"/>
        <end position="409"/>
    </location>
</feature>
<dbReference type="Pfam" id="PF00505">
    <property type="entry name" value="HMG_box"/>
    <property type="match status" value="1"/>
</dbReference>
<reference evidence="4 5" key="1">
    <citation type="journal article" date="2012" name="Genome Biol.">
        <title>Genome and low-iron response of an oceanic diatom adapted to chronic iron limitation.</title>
        <authorList>
            <person name="Lommer M."/>
            <person name="Specht M."/>
            <person name="Roy A.S."/>
            <person name="Kraemer L."/>
            <person name="Andreson R."/>
            <person name="Gutowska M.A."/>
            <person name="Wolf J."/>
            <person name="Bergner S.V."/>
            <person name="Schilhabel M.B."/>
            <person name="Klostermeier U.C."/>
            <person name="Beiko R.G."/>
            <person name="Rosenstiel P."/>
            <person name="Hippler M."/>
            <person name="Laroche J."/>
        </authorList>
    </citation>
    <scope>NUCLEOTIDE SEQUENCE [LARGE SCALE GENOMIC DNA]</scope>
    <source>
        <strain evidence="4 5">CCMP1005</strain>
    </source>
</reference>
<dbReference type="AlphaFoldDB" id="K0SU47"/>
<feature type="compositionally biased region" description="Basic and acidic residues" evidence="2">
    <location>
        <begin position="329"/>
        <end position="338"/>
    </location>
</feature>
<accession>K0SU47</accession>
<dbReference type="OrthoDB" id="1919336at2759"/>
<evidence type="ECO:0000256" key="2">
    <source>
        <dbReference type="SAM" id="MobiDB-lite"/>
    </source>
</evidence>
<keyword evidence="5" id="KW-1185">Reference proteome</keyword>
<gene>
    <name evidence="4" type="ORF">THAOC_17722</name>
</gene>
<sequence>MESPVGHCFLAISCGSWKNDALSCFVDDRAETWGECSKRIIEREATGADSLLLRSLAAIYPNKRLSVYRLRYGNGCSTIVKVQWYDGGVNSCAPLENAFVEVIVSVRPQNHTQVDPDKSVLGSFDGQKSGPSTKNVTLEFRLLAIDESPLRVTADKCHVIDIADGFGNGCTIKETSSEEVSSLLDAGLRCVNFRDDAVTDDDGVERLAPAAVAKTGTAIKHSTKHKIKPQPKKPKPVEERKAEAAPIDKEDGRKAAGGLPKGWTFIGPNASGRKNTRYFSPVEEYEFSSRPEVKQFLQVLRDTGGDEVEAAKLIKQHRKSNQRANVGKGKNDGDKKEASSGQQSKPKEKRLQKNRREAIKKGNPGKSAAEISSLVGKAWKALPDGQRKPYVDDAARKRAEYTDAIARYTASDGS</sequence>
<evidence type="ECO:0000259" key="3">
    <source>
        <dbReference type="PROSITE" id="PS50118"/>
    </source>
</evidence>
<dbReference type="InterPro" id="IPR036910">
    <property type="entry name" value="HMG_box_dom_sf"/>
</dbReference>
<proteinExistence type="predicted"/>
<feature type="compositionally biased region" description="Basic and acidic residues" evidence="2">
    <location>
        <begin position="235"/>
        <end position="254"/>
    </location>
</feature>
<dbReference type="PROSITE" id="PS50118">
    <property type="entry name" value="HMG_BOX_2"/>
    <property type="match status" value="1"/>
</dbReference>
<feature type="region of interest" description="Disordered" evidence="2">
    <location>
        <begin position="314"/>
        <end position="369"/>
    </location>
</feature>
<dbReference type="GO" id="GO:0005634">
    <property type="term" value="C:nucleus"/>
    <property type="evidence" value="ECO:0007669"/>
    <property type="project" value="UniProtKB-UniRule"/>
</dbReference>
<organism evidence="4 5">
    <name type="scientific">Thalassiosira oceanica</name>
    <name type="common">Marine diatom</name>
    <dbReference type="NCBI Taxonomy" id="159749"/>
    <lineage>
        <taxon>Eukaryota</taxon>
        <taxon>Sar</taxon>
        <taxon>Stramenopiles</taxon>
        <taxon>Ochrophyta</taxon>
        <taxon>Bacillariophyta</taxon>
        <taxon>Coscinodiscophyceae</taxon>
        <taxon>Thalassiosirophycidae</taxon>
        <taxon>Thalassiosirales</taxon>
        <taxon>Thalassiosiraceae</taxon>
        <taxon>Thalassiosira</taxon>
    </lineage>
</organism>
<keyword evidence="1" id="KW-0238">DNA-binding</keyword>
<feature type="compositionally biased region" description="Basic residues" evidence="2">
    <location>
        <begin position="221"/>
        <end position="234"/>
    </location>
</feature>
<dbReference type="SMART" id="SM00398">
    <property type="entry name" value="HMG"/>
    <property type="match status" value="1"/>
</dbReference>
<dbReference type="Gene3D" id="1.10.30.10">
    <property type="entry name" value="High mobility group box domain"/>
    <property type="match status" value="1"/>
</dbReference>
<feature type="region of interest" description="Disordered" evidence="2">
    <location>
        <begin position="215"/>
        <end position="275"/>
    </location>
</feature>
<feature type="DNA-binding region" description="HMG box" evidence="1">
    <location>
        <begin position="352"/>
        <end position="409"/>
    </location>
</feature>
<evidence type="ECO:0000256" key="1">
    <source>
        <dbReference type="PROSITE-ProRule" id="PRU00267"/>
    </source>
</evidence>
<feature type="compositionally biased region" description="Basic and acidic residues" evidence="2">
    <location>
        <begin position="345"/>
        <end position="360"/>
    </location>
</feature>
<dbReference type="Proteomes" id="UP000266841">
    <property type="component" value="Unassembled WGS sequence"/>
</dbReference>
<name>K0SU47_THAOC</name>
<evidence type="ECO:0000313" key="4">
    <source>
        <dbReference type="EMBL" id="EJK61737.1"/>
    </source>
</evidence>
<protein>
    <recommendedName>
        <fullName evidence="3">HMG box domain-containing protein</fullName>
    </recommendedName>
</protein>
<evidence type="ECO:0000313" key="5">
    <source>
        <dbReference type="Proteomes" id="UP000266841"/>
    </source>
</evidence>
<dbReference type="CDD" id="cd00084">
    <property type="entry name" value="HMG-box_SF"/>
    <property type="match status" value="1"/>
</dbReference>
<comment type="caution">
    <text evidence="4">The sequence shown here is derived from an EMBL/GenBank/DDBJ whole genome shotgun (WGS) entry which is preliminary data.</text>
</comment>
<keyword evidence="1" id="KW-0539">Nucleus</keyword>
<dbReference type="SUPFAM" id="SSF47095">
    <property type="entry name" value="HMG-box"/>
    <property type="match status" value="1"/>
</dbReference>
<dbReference type="EMBL" id="AGNL01019564">
    <property type="protein sequence ID" value="EJK61737.1"/>
    <property type="molecule type" value="Genomic_DNA"/>
</dbReference>
<dbReference type="InterPro" id="IPR009071">
    <property type="entry name" value="HMG_box_dom"/>
</dbReference>